<dbReference type="Proteomes" id="UP001143981">
    <property type="component" value="Unassembled WGS sequence"/>
</dbReference>
<comment type="caution">
    <text evidence="1">The sequence shown here is derived from an EMBL/GenBank/DDBJ whole genome shotgun (WGS) entry which is preliminary data.</text>
</comment>
<name>A0A9W8CYD8_9FUNG</name>
<sequence length="269" mass="28564">MVQAHVYPPLGAVTAVREATIAFRAYFVRLAPEDPRVGEAELWTDMLGNGWRGVALAETGSACCDGNHSGAPELALLDLACLGPTACIQQFGLDVDAAAAVSRRFEFTVRWRQVAGSGDWQWAAGFEHNACVVVYHPLPSPRGAPLNYWRQQLRQLVLGPGSPDGRSGPTPVAESWVVSPAGASCLLRPCDPDTSSGRRPLCRLAGVDRHLAFVRSDECWIAPRCGGSAIDTGDQEVLVLLAELSSGAFAALMPFARGDAAGGAPVLRF</sequence>
<dbReference type="AlphaFoldDB" id="A0A9W8CYD8"/>
<evidence type="ECO:0000313" key="2">
    <source>
        <dbReference type="Proteomes" id="UP001143981"/>
    </source>
</evidence>
<accession>A0A9W8CYD8</accession>
<dbReference type="OrthoDB" id="4664297at2759"/>
<protein>
    <submittedName>
        <fullName evidence="1">Uncharacterized protein</fullName>
    </submittedName>
</protein>
<proteinExistence type="predicted"/>
<gene>
    <name evidence="1" type="ORF">LPJ61_003276</name>
</gene>
<dbReference type="EMBL" id="JANBOI010000528">
    <property type="protein sequence ID" value="KAJ1729950.1"/>
    <property type="molecule type" value="Genomic_DNA"/>
</dbReference>
<feature type="non-terminal residue" evidence="1">
    <location>
        <position position="269"/>
    </location>
</feature>
<keyword evidence="2" id="KW-1185">Reference proteome</keyword>
<evidence type="ECO:0000313" key="1">
    <source>
        <dbReference type="EMBL" id="KAJ1729950.1"/>
    </source>
</evidence>
<reference evidence="1" key="1">
    <citation type="submission" date="2022-07" db="EMBL/GenBank/DDBJ databases">
        <title>Phylogenomic reconstructions and comparative analyses of Kickxellomycotina fungi.</title>
        <authorList>
            <person name="Reynolds N.K."/>
            <person name="Stajich J.E."/>
            <person name="Barry K."/>
            <person name="Grigoriev I.V."/>
            <person name="Crous P."/>
            <person name="Smith M.E."/>
        </authorList>
    </citation>
    <scope>NUCLEOTIDE SEQUENCE</scope>
    <source>
        <strain evidence="1">BCRC 34381</strain>
    </source>
</reference>
<organism evidence="1 2">
    <name type="scientific">Coemansia biformis</name>
    <dbReference type="NCBI Taxonomy" id="1286918"/>
    <lineage>
        <taxon>Eukaryota</taxon>
        <taxon>Fungi</taxon>
        <taxon>Fungi incertae sedis</taxon>
        <taxon>Zoopagomycota</taxon>
        <taxon>Kickxellomycotina</taxon>
        <taxon>Kickxellomycetes</taxon>
        <taxon>Kickxellales</taxon>
        <taxon>Kickxellaceae</taxon>
        <taxon>Coemansia</taxon>
    </lineage>
</organism>